<evidence type="ECO:0000256" key="7">
    <source>
        <dbReference type="SAM" id="Phobius"/>
    </source>
</evidence>
<comment type="caution">
    <text evidence="8">The sequence shown here is derived from an EMBL/GenBank/DDBJ whole genome shotgun (WGS) entry which is preliminary data.</text>
</comment>
<evidence type="ECO:0000313" key="8">
    <source>
        <dbReference type="EMBL" id="KAK7102262.1"/>
    </source>
</evidence>
<dbReference type="InterPro" id="IPR007593">
    <property type="entry name" value="CD225/Dispanin_fam"/>
</dbReference>
<evidence type="ECO:0000256" key="6">
    <source>
        <dbReference type="SAM" id="MobiDB-lite"/>
    </source>
</evidence>
<feature type="compositionally biased region" description="Polar residues" evidence="6">
    <location>
        <begin position="97"/>
        <end position="114"/>
    </location>
</feature>
<evidence type="ECO:0000256" key="4">
    <source>
        <dbReference type="ARBA" id="ARBA00022989"/>
    </source>
</evidence>
<protein>
    <submittedName>
        <fullName evidence="8">Uncharacterized protein</fullName>
    </submittedName>
</protein>
<comment type="similarity">
    <text evidence="2">Belongs to the CD225/Dispanin family.</text>
</comment>
<gene>
    <name evidence="8" type="ORF">V1264_020506</name>
</gene>
<feature type="region of interest" description="Disordered" evidence="6">
    <location>
        <begin position="42"/>
        <end position="115"/>
    </location>
</feature>
<comment type="subcellular location">
    <subcellularLocation>
        <location evidence="1">Membrane</location>
    </subcellularLocation>
</comment>
<reference evidence="8 9" key="1">
    <citation type="submission" date="2024-02" db="EMBL/GenBank/DDBJ databases">
        <title>Chromosome-scale genome assembly of the rough periwinkle Littorina saxatilis.</title>
        <authorList>
            <person name="De Jode A."/>
            <person name="Faria R."/>
            <person name="Formenti G."/>
            <person name="Sims Y."/>
            <person name="Smith T.P."/>
            <person name="Tracey A."/>
            <person name="Wood J.M.D."/>
            <person name="Zagrodzka Z.B."/>
            <person name="Johannesson K."/>
            <person name="Butlin R.K."/>
            <person name="Leder E.H."/>
        </authorList>
    </citation>
    <scope>NUCLEOTIDE SEQUENCE [LARGE SCALE GENOMIC DNA]</scope>
    <source>
        <strain evidence="8">Snail1</strain>
        <tissue evidence="8">Muscle</tissue>
    </source>
</reference>
<evidence type="ECO:0000313" key="9">
    <source>
        <dbReference type="Proteomes" id="UP001374579"/>
    </source>
</evidence>
<dbReference type="AlphaFoldDB" id="A0AAN9BB39"/>
<keyword evidence="4 7" id="KW-1133">Transmembrane helix</keyword>
<dbReference type="Pfam" id="PF04505">
    <property type="entry name" value="CD225"/>
    <property type="match status" value="1"/>
</dbReference>
<feature type="compositionally biased region" description="Polar residues" evidence="6">
    <location>
        <begin position="69"/>
        <end position="78"/>
    </location>
</feature>
<evidence type="ECO:0000256" key="1">
    <source>
        <dbReference type="ARBA" id="ARBA00004370"/>
    </source>
</evidence>
<organism evidence="8 9">
    <name type="scientific">Littorina saxatilis</name>
    <dbReference type="NCBI Taxonomy" id="31220"/>
    <lineage>
        <taxon>Eukaryota</taxon>
        <taxon>Metazoa</taxon>
        <taxon>Spiralia</taxon>
        <taxon>Lophotrochozoa</taxon>
        <taxon>Mollusca</taxon>
        <taxon>Gastropoda</taxon>
        <taxon>Caenogastropoda</taxon>
        <taxon>Littorinimorpha</taxon>
        <taxon>Littorinoidea</taxon>
        <taxon>Littorinidae</taxon>
        <taxon>Littorina</taxon>
    </lineage>
</organism>
<evidence type="ECO:0000256" key="3">
    <source>
        <dbReference type="ARBA" id="ARBA00022692"/>
    </source>
</evidence>
<feature type="transmembrane region" description="Helical" evidence="7">
    <location>
        <begin position="168"/>
        <end position="192"/>
    </location>
</feature>
<name>A0AAN9BB39_9CAEN</name>
<dbReference type="EMBL" id="JBAMIC010000010">
    <property type="protein sequence ID" value="KAK7102262.1"/>
    <property type="molecule type" value="Genomic_DNA"/>
</dbReference>
<dbReference type="Proteomes" id="UP001374579">
    <property type="component" value="Unassembled WGS sequence"/>
</dbReference>
<keyword evidence="5 7" id="KW-0472">Membrane</keyword>
<sequence length="263" mass="28724">MTSEGSDGFDRQLQPHLASTHTAGLDNPVMTLSENDVTVNVHHAPASSSNRTWERFDQDDSGYAENRNGPATSPNSNRIDVGSAAANIHSNGKVPDSSASKTVLPEQQTTTTGQHPVFYNCQSGEAVVVPGNATATVPGSGTTVIATSHIPERWREMERPLRARQMKILKALSVLAVVMFFPTGIPAVHYAWRTKREFDEGILRGNIDRAQKFARRTERLIILSAILLVLVAVLVFALVERARNGYDVDHSYVAHTSVQGRTL</sequence>
<feature type="transmembrane region" description="Helical" evidence="7">
    <location>
        <begin position="220"/>
        <end position="239"/>
    </location>
</feature>
<dbReference type="GO" id="GO:0016020">
    <property type="term" value="C:membrane"/>
    <property type="evidence" value="ECO:0007669"/>
    <property type="project" value="UniProtKB-SubCell"/>
</dbReference>
<proteinExistence type="inferred from homology"/>
<evidence type="ECO:0000256" key="5">
    <source>
        <dbReference type="ARBA" id="ARBA00023136"/>
    </source>
</evidence>
<accession>A0AAN9BB39</accession>
<keyword evidence="9" id="KW-1185">Reference proteome</keyword>
<keyword evidence="3 7" id="KW-0812">Transmembrane</keyword>
<evidence type="ECO:0000256" key="2">
    <source>
        <dbReference type="ARBA" id="ARBA00006843"/>
    </source>
</evidence>